<name>A0A365XSJ3_9BACT</name>
<dbReference type="Proteomes" id="UP000253410">
    <property type="component" value="Unassembled WGS sequence"/>
</dbReference>
<accession>A0A365XSJ3</accession>
<keyword evidence="2" id="KW-1185">Reference proteome</keyword>
<organism evidence="1 2">
    <name type="scientific">Chitinophaga flava</name>
    <dbReference type="NCBI Taxonomy" id="2259036"/>
    <lineage>
        <taxon>Bacteria</taxon>
        <taxon>Pseudomonadati</taxon>
        <taxon>Bacteroidota</taxon>
        <taxon>Chitinophagia</taxon>
        <taxon>Chitinophagales</taxon>
        <taxon>Chitinophagaceae</taxon>
        <taxon>Chitinophaga</taxon>
    </lineage>
</organism>
<sequence>MAGTASVTFNNCTIQLNGNSHLFGNLYATRSLVKIYFNDCVVSSPVPTSLFNVMGPNWEGMDVEIYKVRSTFINIMVSSQSPLLEVRYKNF</sequence>
<proteinExistence type="predicted"/>
<protein>
    <submittedName>
        <fullName evidence="1">Uncharacterized protein</fullName>
    </submittedName>
</protein>
<dbReference type="EMBL" id="QFFJ01000002">
    <property type="protein sequence ID" value="RBL89346.1"/>
    <property type="molecule type" value="Genomic_DNA"/>
</dbReference>
<gene>
    <name evidence="1" type="ORF">DF182_22765</name>
</gene>
<reference evidence="1 2" key="1">
    <citation type="submission" date="2018-05" db="EMBL/GenBank/DDBJ databases">
        <title>Chitinophaga sp. K3CV102501T nov., isolated from isolated from a monsoon evergreen broad-leaved forest soil.</title>
        <authorList>
            <person name="Lv Y."/>
        </authorList>
    </citation>
    <scope>NUCLEOTIDE SEQUENCE [LARGE SCALE GENOMIC DNA]</scope>
    <source>
        <strain evidence="1 2">GDMCC 1.1325</strain>
    </source>
</reference>
<comment type="caution">
    <text evidence="1">The sequence shown here is derived from an EMBL/GenBank/DDBJ whole genome shotgun (WGS) entry which is preliminary data.</text>
</comment>
<dbReference type="AlphaFoldDB" id="A0A365XSJ3"/>
<evidence type="ECO:0000313" key="1">
    <source>
        <dbReference type="EMBL" id="RBL89346.1"/>
    </source>
</evidence>
<evidence type="ECO:0000313" key="2">
    <source>
        <dbReference type="Proteomes" id="UP000253410"/>
    </source>
</evidence>